<keyword evidence="5 11" id="KW-0592">Phosphate transport</keyword>
<feature type="transmembrane region" description="Helical" evidence="11">
    <location>
        <begin position="100"/>
        <end position="118"/>
    </location>
</feature>
<name>A0ABN0PY11_ACILW</name>
<dbReference type="PANTHER" id="PTHR11101">
    <property type="entry name" value="PHOSPHATE TRANSPORTER"/>
    <property type="match status" value="1"/>
</dbReference>
<feature type="transmembrane region" description="Helical" evidence="11">
    <location>
        <begin position="220"/>
        <end position="240"/>
    </location>
</feature>
<dbReference type="Pfam" id="PF01384">
    <property type="entry name" value="PHO4"/>
    <property type="match status" value="1"/>
</dbReference>
<comment type="subcellular location">
    <subcellularLocation>
        <location evidence="1">Cell membrane</location>
        <topology evidence="1">Multi-pass membrane protein</topology>
    </subcellularLocation>
    <subcellularLocation>
        <location evidence="11">Membrane</location>
        <topology evidence="11">Multi-pass membrane protein</topology>
    </subcellularLocation>
</comment>
<protein>
    <recommendedName>
        <fullName evidence="11">Phosphate transporter</fullName>
    </recommendedName>
</protein>
<keyword evidence="13" id="KW-1185">Reference proteome</keyword>
<comment type="catalytic activity">
    <reaction evidence="10">
        <text>phosphate(in) + H(+)(in) = phosphate(out) + H(+)(out)</text>
        <dbReference type="Rhea" id="RHEA:29939"/>
        <dbReference type="ChEBI" id="CHEBI:15378"/>
        <dbReference type="ChEBI" id="CHEBI:43474"/>
    </reaction>
</comment>
<feature type="transmembrane region" description="Helical" evidence="11">
    <location>
        <begin position="150"/>
        <end position="171"/>
    </location>
</feature>
<evidence type="ECO:0000256" key="5">
    <source>
        <dbReference type="ARBA" id="ARBA00022592"/>
    </source>
</evidence>
<evidence type="ECO:0000256" key="1">
    <source>
        <dbReference type="ARBA" id="ARBA00004651"/>
    </source>
</evidence>
<feature type="transmembrane region" description="Helical" evidence="11">
    <location>
        <begin position="261"/>
        <end position="280"/>
    </location>
</feature>
<feature type="transmembrane region" description="Helical" evidence="11">
    <location>
        <begin position="40"/>
        <end position="58"/>
    </location>
</feature>
<gene>
    <name evidence="12" type="ORF">P800_00250</name>
</gene>
<evidence type="ECO:0000256" key="8">
    <source>
        <dbReference type="ARBA" id="ARBA00022989"/>
    </source>
</evidence>
<evidence type="ECO:0000256" key="10">
    <source>
        <dbReference type="ARBA" id="ARBA00047348"/>
    </source>
</evidence>
<evidence type="ECO:0000256" key="11">
    <source>
        <dbReference type="RuleBase" id="RU363058"/>
    </source>
</evidence>
<proteinExistence type="inferred from homology"/>
<dbReference type="InterPro" id="IPR001204">
    <property type="entry name" value="Phos_transporter"/>
</dbReference>
<evidence type="ECO:0000313" key="12">
    <source>
        <dbReference type="EMBL" id="ESJ95445.1"/>
    </source>
</evidence>
<reference evidence="12 13" key="1">
    <citation type="submission" date="2013-10" db="EMBL/GenBank/DDBJ databases">
        <title>The Genome Sequence of Acinetobacter lwoffii NIPH 512.</title>
        <authorList>
            <consortium name="The Broad Institute Genomics Platform"/>
            <consortium name="The Broad Institute Genome Sequencing Center for Infectious Disease"/>
            <person name="Cerqueira G."/>
            <person name="Feldgarden M."/>
            <person name="Courvalin P."/>
            <person name="Grillot-Courvalin C."/>
            <person name="Clermont D."/>
            <person name="Rocha E."/>
            <person name="Yoon E.-J."/>
            <person name="Nemec A."/>
            <person name="Young S.K."/>
            <person name="Zeng Q."/>
            <person name="Gargeya S."/>
            <person name="Fitzgerald M."/>
            <person name="Abouelleil A."/>
            <person name="Alvarado L."/>
            <person name="Berlin A.M."/>
            <person name="Chapman S.B."/>
            <person name="Gainer-Dewar J."/>
            <person name="Goldberg J."/>
            <person name="Gnerre S."/>
            <person name="Griggs A."/>
            <person name="Gujja S."/>
            <person name="Hansen M."/>
            <person name="Howarth C."/>
            <person name="Imamovic A."/>
            <person name="Ireland A."/>
            <person name="Larimer J."/>
            <person name="McCowan C."/>
            <person name="Murphy C."/>
            <person name="Pearson M."/>
            <person name="Poon T.W."/>
            <person name="Priest M."/>
            <person name="Roberts A."/>
            <person name="Saif S."/>
            <person name="Shea T."/>
            <person name="Sykes S."/>
            <person name="Wortman J."/>
            <person name="Nusbaum C."/>
            <person name="Birren B."/>
        </authorList>
    </citation>
    <scope>NUCLEOTIDE SEQUENCE [LARGE SCALE GENOMIC DNA]</scope>
    <source>
        <strain evidence="12 13">NIPH 512</strain>
    </source>
</reference>
<evidence type="ECO:0000256" key="6">
    <source>
        <dbReference type="ARBA" id="ARBA00022692"/>
    </source>
</evidence>
<organism evidence="12 13">
    <name type="scientific">Acinetobacter lwoffii NCTC 5866 = CIP 64.10 = NIPH 512</name>
    <dbReference type="NCBI Taxonomy" id="981327"/>
    <lineage>
        <taxon>Bacteria</taxon>
        <taxon>Pseudomonadati</taxon>
        <taxon>Pseudomonadota</taxon>
        <taxon>Gammaproteobacteria</taxon>
        <taxon>Moraxellales</taxon>
        <taxon>Moraxellaceae</taxon>
        <taxon>Acinetobacter</taxon>
    </lineage>
</organism>
<evidence type="ECO:0000256" key="2">
    <source>
        <dbReference type="ARBA" id="ARBA00005342"/>
    </source>
</evidence>
<feature type="transmembrane region" description="Helical" evidence="11">
    <location>
        <begin position="70"/>
        <end position="88"/>
    </location>
</feature>
<keyword evidence="9 11" id="KW-0472">Membrane</keyword>
<evidence type="ECO:0000313" key="13">
    <source>
        <dbReference type="Proteomes" id="UP000018465"/>
    </source>
</evidence>
<keyword evidence="4" id="KW-1003">Cell membrane</keyword>
<accession>A0ABN0PY11</accession>
<dbReference type="EMBL" id="AYHO01000002">
    <property type="protein sequence ID" value="ESJ95445.1"/>
    <property type="molecule type" value="Genomic_DNA"/>
</dbReference>
<keyword evidence="6 11" id="KW-0812">Transmembrane</keyword>
<dbReference type="PANTHER" id="PTHR11101:SF65">
    <property type="entry name" value="LOW-AFFINITY INORGANIC PHOSPHATE TRANSPORTER PITA-RELATED"/>
    <property type="match status" value="1"/>
</dbReference>
<comment type="caution">
    <text evidence="12">The sequence shown here is derived from an EMBL/GenBank/DDBJ whole genome shotgun (WGS) entry which is preliminary data.</text>
</comment>
<evidence type="ECO:0000256" key="3">
    <source>
        <dbReference type="ARBA" id="ARBA00022448"/>
    </source>
</evidence>
<keyword evidence="3 11" id="KW-0813">Transport</keyword>
<keyword evidence="8 11" id="KW-1133">Transmembrane helix</keyword>
<feature type="transmembrane region" description="Helical" evidence="11">
    <location>
        <begin position="125"/>
        <end position="144"/>
    </location>
</feature>
<evidence type="ECO:0000256" key="9">
    <source>
        <dbReference type="ARBA" id="ARBA00023136"/>
    </source>
</evidence>
<feature type="transmembrane region" description="Helical" evidence="11">
    <location>
        <begin position="286"/>
        <end position="304"/>
    </location>
</feature>
<feature type="transmembrane region" description="Helical" evidence="11">
    <location>
        <begin position="183"/>
        <end position="200"/>
    </location>
</feature>
<evidence type="ECO:0000256" key="7">
    <source>
        <dbReference type="ARBA" id="ARBA00022847"/>
    </source>
</evidence>
<feature type="transmembrane region" description="Helical" evidence="11">
    <location>
        <begin position="523"/>
        <end position="546"/>
    </location>
</feature>
<comment type="similarity">
    <text evidence="2">Belongs to the inorganic phosphate transporter (PiT) (TC 2.A.20) family. Pit subfamily.</text>
</comment>
<evidence type="ECO:0000256" key="4">
    <source>
        <dbReference type="ARBA" id="ARBA00022475"/>
    </source>
</evidence>
<keyword evidence="7" id="KW-0769">Symport</keyword>
<sequence length="550" mass="58932">MGILESSIPACMNPNQTPVDSAHGSAFQKSTNVHVPTPKFFMPVFLTLIITTLIYIGFQLSADLAHVPALGLYSVILLATALFIALSFEFVNGFHDTANAVATVIYTNALSAPVAVMWAGFCNFLGVMVASGAVAYGIIALLPVELIMNVGSGAGFAMVFAMLIAAILWNLGTWFLGIPASSSHTLIGSILGVGIMNYILNAGTGASGIDMEQVMKVGKALLFSPLIGFAFAAIVFLLVKKIFKRQLELFQPPEGNKPPPPLIRAMLIFTCTGVSFAHGSNDGQKGMGLIMLILIGCVPLAYSLNKNLDVQHIQSFGQLSAQTADVIYPNHQDIPDEQARDVITKYIQTKEITPEVVPALASLTDHLGEKVGSYTSIKDVPEAQVSEFRNDMYLSTTAFKRLDKAEALPTMSAAQEKTVDEYRDNLDSFLQYIPTWVKVATALALGLGTMVGWKRIVVTVGERIGKQHMTYGQGMSAELVAMSTIAAADGFGMPVSTTHVLNSAVAGTMVANKSGLNFQMVKTILSAWVFTLPATICLSGGLYWVLLKVF</sequence>
<dbReference type="Proteomes" id="UP000018465">
    <property type="component" value="Unassembled WGS sequence"/>
</dbReference>